<name>A0ABQ6IAQ4_9MICO</name>
<organism evidence="1 2">
    <name type="scientific">Demequina litorisediminis</name>
    <dbReference type="NCBI Taxonomy" id="1849022"/>
    <lineage>
        <taxon>Bacteria</taxon>
        <taxon>Bacillati</taxon>
        <taxon>Actinomycetota</taxon>
        <taxon>Actinomycetes</taxon>
        <taxon>Micrococcales</taxon>
        <taxon>Demequinaceae</taxon>
        <taxon>Demequina</taxon>
    </lineage>
</organism>
<gene>
    <name evidence="1" type="ORF">GCM10025876_09480</name>
</gene>
<keyword evidence="2" id="KW-1185">Reference proteome</keyword>
<dbReference type="Proteomes" id="UP001157125">
    <property type="component" value="Unassembled WGS sequence"/>
</dbReference>
<comment type="caution">
    <text evidence="1">The sequence shown here is derived from an EMBL/GenBank/DDBJ whole genome shotgun (WGS) entry which is preliminary data.</text>
</comment>
<sequence>MSMVTRNWDRITAAFRRGKDKVVGWLQKAWDFVKKVWSYNPVSLVTDNWDKIVAYVKDIPSKMASGLSSLYDKAHLAVQEGVQRHRGLLEPHGRQGVLHDPVMGAWWDRRQRLVRAEHPDARVRWNRDTRHARHDW</sequence>
<evidence type="ECO:0000313" key="1">
    <source>
        <dbReference type="EMBL" id="GMA34744.1"/>
    </source>
</evidence>
<accession>A0ABQ6IAQ4</accession>
<protein>
    <recommendedName>
        <fullName evidence="3">Transposase</fullName>
    </recommendedName>
</protein>
<proteinExistence type="predicted"/>
<evidence type="ECO:0000313" key="2">
    <source>
        <dbReference type="Proteomes" id="UP001157125"/>
    </source>
</evidence>
<reference evidence="2" key="1">
    <citation type="journal article" date="2019" name="Int. J. Syst. Evol. Microbiol.">
        <title>The Global Catalogue of Microorganisms (GCM) 10K type strain sequencing project: providing services to taxonomists for standard genome sequencing and annotation.</title>
        <authorList>
            <consortium name="The Broad Institute Genomics Platform"/>
            <consortium name="The Broad Institute Genome Sequencing Center for Infectious Disease"/>
            <person name="Wu L."/>
            <person name="Ma J."/>
        </authorList>
    </citation>
    <scope>NUCLEOTIDE SEQUENCE [LARGE SCALE GENOMIC DNA]</scope>
    <source>
        <strain evidence="2">NBRC 112299</strain>
    </source>
</reference>
<dbReference type="EMBL" id="BSUN01000001">
    <property type="protein sequence ID" value="GMA34744.1"/>
    <property type="molecule type" value="Genomic_DNA"/>
</dbReference>
<dbReference type="RefSeq" id="WP_284327572.1">
    <property type="nucleotide sequence ID" value="NZ_BSUN01000001.1"/>
</dbReference>
<evidence type="ECO:0008006" key="3">
    <source>
        <dbReference type="Google" id="ProtNLM"/>
    </source>
</evidence>